<comment type="caution">
    <text evidence="1">The sequence shown here is derived from an EMBL/GenBank/DDBJ whole genome shotgun (WGS) entry which is preliminary data.</text>
</comment>
<proteinExistence type="predicted"/>
<organism evidence="1 2">
    <name type="scientific">Puccinia graminis f. sp. tritici</name>
    <dbReference type="NCBI Taxonomy" id="56615"/>
    <lineage>
        <taxon>Eukaryota</taxon>
        <taxon>Fungi</taxon>
        <taxon>Dikarya</taxon>
        <taxon>Basidiomycota</taxon>
        <taxon>Pucciniomycotina</taxon>
        <taxon>Pucciniomycetes</taxon>
        <taxon>Pucciniales</taxon>
        <taxon>Pucciniaceae</taxon>
        <taxon>Puccinia</taxon>
    </lineage>
</organism>
<evidence type="ECO:0000313" key="2">
    <source>
        <dbReference type="Proteomes" id="UP000324748"/>
    </source>
</evidence>
<dbReference type="Proteomes" id="UP000324748">
    <property type="component" value="Unassembled WGS sequence"/>
</dbReference>
<gene>
    <name evidence="1" type="ORF">PGT21_037027</name>
</gene>
<keyword evidence="2" id="KW-1185">Reference proteome</keyword>
<dbReference type="EMBL" id="VSWC01000014">
    <property type="protein sequence ID" value="KAA1115547.1"/>
    <property type="molecule type" value="Genomic_DNA"/>
</dbReference>
<accession>A0A5B0QQE8</accession>
<evidence type="ECO:0000313" key="1">
    <source>
        <dbReference type="EMBL" id="KAA1115547.1"/>
    </source>
</evidence>
<protein>
    <submittedName>
        <fullName evidence="1">Uncharacterized protein</fullName>
    </submittedName>
</protein>
<sequence length="116" mass="12578">MTEGVSSVLEKSSLCRMRPCSDERDWLSPMSIGVLSAEQANRTLGSVQAKHRPAKLKLESIKFASQTPSTCTPKRPPAASLEKLLLHDQGCILGHGGFHSSMTEGVSLVMEEFNPP</sequence>
<name>A0A5B0QQE8_PUCGR</name>
<reference evidence="1 2" key="1">
    <citation type="submission" date="2019-05" db="EMBL/GenBank/DDBJ databases">
        <title>Emergence of the Ug99 lineage of the wheat stem rust pathogen through somatic hybridization.</title>
        <authorList>
            <person name="Li F."/>
            <person name="Upadhyaya N.M."/>
            <person name="Sperschneider J."/>
            <person name="Matny O."/>
            <person name="Nguyen-Phuc H."/>
            <person name="Mago R."/>
            <person name="Raley C."/>
            <person name="Miller M.E."/>
            <person name="Silverstein K.A.T."/>
            <person name="Henningsen E."/>
            <person name="Hirsch C.D."/>
            <person name="Visser B."/>
            <person name="Pretorius Z.A."/>
            <person name="Steffenson B.J."/>
            <person name="Schwessinger B."/>
            <person name="Dodds P.N."/>
            <person name="Figueroa M."/>
        </authorList>
    </citation>
    <scope>NUCLEOTIDE SEQUENCE [LARGE SCALE GENOMIC DNA]</scope>
    <source>
        <strain evidence="1">21-0</strain>
    </source>
</reference>
<dbReference type="AlphaFoldDB" id="A0A5B0QQE8"/>